<evidence type="ECO:0000313" key="2">
    <source>
        <dbReference type="Proteomes" id="UP000024635"/>
    </source>
</evidence>
<comment type="caution">
    <text evidence="1">The sequence shown here is derived from an EMBL/GenBank/DDBJ whole genome shotgun (WGS) entry which is preliminary data.</text>
</comment>
<sequence length="88" mass="9718">MEPILAASSPFNYPCSKQNAVSISLNDGYNGRMAVLAVSLIGYYHRQSFYLRNRTKTAIDGGTNSNTWRSLSILLKELDFAALKTTAL</sequence>
<accession>A0A016VFT2</accession>
<dbReference type="EMBL" id="JARK01001346">
    <property type="protein sequence ID" value="EYC26489.1"/>
    <property type="molecule type" value="Genomic_DNA"/>
</dbReference>
<organism evidence="1 2">
    <name type="scientific">Ancylostoma ceylanicum</name>
    <dbReference type="NCBI Taxonomy" id="53326"/>
    <lineage>
        <taxon>Eukaryota</taxon>
        <taxon>Metazoa</taxon>
        <taxon>Ecdysozoa</taxon>
        <taxon>Nematoda</taxon>
        <taxon>Chromadorea</taxon>
        <taxon>Rhabditida</taxon>
        <taxon>Rhabditina</taxon>
        <taxon>Rhabditomorpha</taxon>
        <taxon>Strongyloidea</taxon>
        <taxon>Ancylostomatidae</taxon>
        <taxon>Ancylostomatinae</taxon>
        <taxon>Ancylostoma</taxon>
    </lineage>
</organism>
<protein>
    <submittedName>
        <fullName evidence="1">Uncharacterized protein</fullName>
    </submittedName>
</protein>
<proteinExistence type="predicted"/>
<reference evidence="2" key="1">
    <citation type="journal article" date="2015" name="Nat. Genet.">
        <title>The genome and transcriptome of the zoonotic hookworm Ancylostoma ceylanicum identify infection-specific gene families.</title>
        <authorList>
            <person name="Schwarz E.M."/>
            <person name="Hu Y."/>
            <person name="Antoshechkin I."/>
            <person name="Miller M.M."/>
            <person name="Sternberg P.W."/>
            <person name="Aroian R.V."/>
        </authorList>
    </citation>
    <scope>NUCLEOTIDE SEQUENCE</scope>
    <source>
        <strain evidence="2">HY135</strain>
    </source>
</reference>
<dbReference type="Proteomes" id="UP000024635">
    <property type="component" value="Unassembled WGS sequence"/>
</dbReference>
<keyword evidence="2" id="KW-1185">Reference proteome</keyword>
<evidence type="ECO:0000313" key="1">
    <source>
        <dbReference type="EMBL" id="EYC26489.1"/>
    </source>
</evidence>
<gene>
    <name evidence="1" type="primary">Acey_s0010.g1184</name>
    <name evidence="1" type="ORF">Y032_0010g1184</name>
</gene>
<name>A0A016VFT2_9BILA</name>
<dbReference type="AlphaFoldDB" id="A0A016VFT2"/>